<dbReference type="OrthoDB" id="1274819at2"/>
<accession>A0A0J7I2D6</accession>
<evidence type="ECO:0000256" key="1">
    <source>
        <dbReference type="ARBA" id="ARBA00022729"/>
    </source>
</evidence>
<dbReference type="PATRIC" id="fig|558151.6.peg.3632"/>
<protein>
    <recommendedName>
        <fullName evidence="3">Secretion system C-terminal sorting domain-containing protein</fullName>
    </recommendedName>
</protein>
<evidence type="ECO:0000313" key="4">
    <source>
        <dbReference type="EMBL" id="KMQ59986.1"/>
    </source>
</evidence>
<dbReference type="NCBIfam" id="TIGR04183">
    <property type="entry name" value="Por_Secre_tail"/>
    <property type="match status" value="1"/>
</dbReference>
<keyword evidence="5" id="KW-1185">Reference proteome</keyword>
<dbReference type="Pfam" id="PF18962">
    <property type="entry name" value="Por_Secre_tail"/>
    <property type="match status" value="1"/>
</dbReference>
<reference evidence="4 5" key="1">
    <citation type="journal article" date="2013" name="Int. J. Syst. Evol. Microbiol.">
        <title>Chryseobacterium angstadtii sp. nov., isolated from a newt tank.</title>
        <authorList>
            <person name="Kirk K.E."/>
            <person name="Hoffman J.A."/>
            <person name="Smith K.A."/>
            <person name="Strahan B.L."/>
            <person name="Failor K.C."/>
            <person name="Krebs J.E."/>
            <person name="Gale A.N."/>
            <person name="Do T.D."/>
            <person name="Sontag T.C."/>
            <person name="Batties A.M."/>
            <person name="Mistiszyn K."/>
            <person name="Newman J.D."/>
        </authorList>
    </citation>
    <scope>NUCLEOTIDE SEQUENCE [LARGE SCALE GENOMIC DNA]</scope>
    <source>
        <strain evidence="4 5">KM</strain>
    </source>
</reference>
<proteinExistence type="predicted"/>
<evidence type="ECO:0000259" key="3">
    <source>
        <dbReference type="Pfam" id="PF18962"/>
    </source>
</evidence>
<dbReference type="EMBL" id="LFND01000006">
    <property type="protein sequence ID" value="KMQ59986.1"/>
    <property type="molecule type" value="Genomic_DNA"/>
</dbReference>
<feature type="domain" description="Secretion system C-terminal sorting" evidence="3">
    <location>
        <begin position="402"/>
        <end position="472"/>
    </location>
</feature>
<feature type="signal peptide" evidence="2">
    <location>
        <begin position="1"/>
        <end position="21"/>
    </location>
</feature>
<evidence type="ECO:0000313" key="5">
    <source>
        <dbReference type="Proteomes" id="UP000036261"/>
    </source>
</evidence>
<dbReference type="CDD" id="cd00198">
    <property type="entry name" value="vWFA"/>
    <property type="match status" value="1"/>
</dbReference>
<organism evidence="4 5">
    <name type="scientific">Chryseobacterium angstadtii</name>
    <dbReference type="NCBI Taxonomy" id="558151"/>
    <lineage>
        <taxon>Bacteria</taxon>
        <taxon>Pseudomonadati</taxon>
        <taxon>Bacteroidota</taxon>
        <taxon>Flavobacteriia</taxon>
        <taxon>Flavobacteriales</taxon>
        <taxon>Weeksellaceae</taxon>
        <taxon>Chryseobacterium group</taxon>
        <taxon>Chryseobacterium</taxon>
    </lineage>
</organism>
<sequence>MKKTFLFFLVAFLMSLSNLNAQQSSDYIIMLDNGRSTTNDSYVHMKRGAVKLMEELLACNPRNRVAVVQYGAGIYGNASGANKALIYIESDFTSDGFTAQNFERRLDFGDYFNESLDLIATAFNGAFTPDIVSSQTSLNLGQPLKIVVFTDAQRNSGTPHDSYLVNYNNTTLNSPLAFENVVKFKMGYQAQFTMIHANTDTQALRAAASISSAGGLYNGLLETNVSDPDNGVLPRLYYNRPNGFFIGHMEVDYWKEVASNICDPGNLATVNFRYEPGECIEGAAGIGGYYNIPAGATLVNLRLELVSVQDGSVYPITFTPSFGAGNFFNYYFQPSDFDYPVNNGATGQQKFRLSMVYLQNGEYKIAYSWNNYPYFDYDISMKCPVLRSAQSSVKEKMFTLTPNPTNGLFKVLLKNNLESGRLEIRDLNGNAVYNKVIRNEKEINIDISSRKEGVYIVNVINDKNEIYSEKIIKK</sequence>
<keyword evidence="1 2" id="KW-0732">Signal</keyword>
<dbReference type="STRING" id="558151.ACM46_17175"/>
<dbReference type="InterPro" id="IPR026444">
    <property type="entry name" value="Secre_tail"/>
</dbReference>
<dbReference type="AlphaFoldDB" id="A0A0J7I2D6"/>
<dbReference type="SUPFAM" id="SSF53300">
    <property type="entry name" value="vWA-like"/>
    <property type="match status" value="1"/>
</dbReference>
<dbReference type="Proteomes" id="UP000036261">
    <property type="component" value="Unassembled WGS sequence"/>
</dbReference>
<evidence type="ECO:0000256" key="2">
    <source>
        <dbReference type="SAM" id="SignalP"/>
    </source>
</evidence>
<feature type="chain" id="PRO_5005288198" description="Secretion system C-terminal sorting domain-containing protein" evidence="2">
    <location>
        <begin position="22"/>
        <end position="474"/>
    </location>
</feature>
<name>A0A0J7I2D6_9FLAO</name>
<dbReference type="InterPro" id="IPR036465">
    <property type="entry name" value="vWFA_dom_sf"/>
</dbReference>
<gene>
    <name evidence="4" type="ORF">ACM46_17175</name>
</gene>
<comment type="caution">
    <text evidence="4">The sequence shown here is derived from an EMBL/GenBank/DDBJ whole genome shotgun (WGS) entry which is preliminary data.</text>
</comment>
<dbReference type="RefSeq" id="WP_083997442.1">
    <property type="nucleotide sequence ID" value="NZ_LFND01000006.1"/>
</dbReference>